<sequence length="391" mass="42208">MHILLLTTYPVAVPRHGGQIRAAEIARFYRQQGHSVQVAGVLGSATYASAPGFVPFPDEKQLNQWADPLFLMEDVAIGEHFLKNDDAFAALSRVIQPVPDVIHVEQPWLMGFAQRFIQQTHASAPLIYGSQNIEAPLKAAIVKTYYGQQIAENQAQQVRAMENAAIEMADSVSCVSEEDALYTRQRTSKPVVVAPNGVTECHADKAAFAAAAKMSQGRQYALYCASAHPPNIHGFFDWLGGSNGALDHDQRIIVAGSAGQAIQDDDRFHQSPGLPAVFIQAGLVDDSTLAGLIAGAHAMILPISAGGGTNLKTAEALYSGQHVLASPKAMRGFEPFENDAGVVIAESAGQFKRQLRHMMAQPPLQLDATARQSRQSLRWSHCLQPLGDLIS</sequence>
<dbReference type="PATRIC" id="fig|754477.3.peg.2264"/>
<name>I1YKI8_METFJ</name>
<dbReference type="KEGG" id="mec:Q7C_2297"/>
<gene>
    <name evidence="3" type="ordered locus">Q7C_2297</name>
</gene>
<dbReference type="SUPFAM" id="SSF53756">
    <property type="entry name" value="UDP-Glycosyltransferase/glycogen phosphorylase"/>
    <property type="match status" value="1"/>
</dbReference>
<dbReference type="Gene3D" id="3.40.50.2000">
    <property type="entry name" value="Glycogen Phosphorylase B"/>
    <property type="match status" value="2"/>
</dbReference>
<dbReference type="Proteomes" id="UP000009145">
    <property type="component" value="Chromosome"/>
</dbReference>
<dbReference type="GO" id="GO:0016757">
    <property type="term" value="F:glycosyltransferase activity"/>
    <property type="evidence" value="ECO:0007669"/>
    <property type="project" value="UniProtKB-ARBA"/>
</dbReference>
<evidence type="ECO:0000313" key="3">
    <source>
        <dbReference type="EMBL" id="AFJ03431.1"/>
    </source>
</evidence>
<evidence type="ECO:0000259" key="2">
    <source>
        <dbReference type="Pfam" id="PF13579"/>
    </source>
</evidence>
<reference evidence="3 4" key="1">
    <citation type="journal article" date="2012" name="J. Bacteriol.">
        <title>Complete genome sequences of Methylophaga sp. strain JAM1 and Methylophaga sp. strain JAM7.</title>
        <authorList>
            <person name="Villeneuve C."/>
            <person name="Martineau C."/>
            <person name="Mauffrey F."/>
            <person name="Villemur R."/>
        </authorList>
    </citation>
    <scope>NUCLEOTIDE SEQUENCE [LARGE SCALE GENOMIC DNA]</scope>
    <source>
        <strain evidence="3 4">JAM7</strain>
    </source>
</reference>
<accession>I1YKI8</accession>
<dbReference type="InterPro" id="IPR028098">
    <property type="entry name" value="Glyco_trans_4-like_N"/>
</dbReference>
<dbReference type="PANTHER" id="PTHR46401:SF2">
    <property type="entry name" value="GLYCOSYLTRANSFERASE WBBK-RELATED"/>
    <property type="match status" value="1"/>
</dbReference>
<keyword evidence="4" id="KW-1185">Reference proteome</keyword>
<dbReference type="PANTHER" id="PTHR46401">
    <property type="entry name" value="GLYCOSYLTRANSFERASE WBBK-RELATED"/>
    <property type="match status" value="1"/>
</dbReference>
<proteinExistence type="predicted"/>
<organism evidence="3 4">
    <name type="scientific">Methylophaga frappieri (strain ATCC BAA-2434 / DSM 25690 / JAM7)</name>
    <dbReference type="NCBI Taxonomy" id="754477"/>
    <lineage>
        <taxon>Bacteria</taxon>
        <taxon>Pseudomonadati</taxon>
        <taxon>Pseudomonadota</taxon>
        <taxon>Gammaproteobacteria</taxon>
        <taxon>Thiotrichales</taxon>
        <taxon>Piscirickettsiaceae</taxon>
        <taxon>Methylophaga</taxon>
    </lineage>
</organism>
<evidence type="ECO:0000313" key="4">
    <source>
        <dbReference type="Proteomes" id="UP000009145"/>
    </source>
</evidence>
<protein>
    <submittedName>
        <fullName evidence="3">Glycosyltransferase, putative</fullName>
    </submittedName>
</protein>
<dbReference type="RefSeq" id="WP_014704850.1">
    <property type="nucleotide sequence ID" value="NC_017856.1"/>
</dbReference>
<dbReference type="HOGENOM" id="CLU_694275_0_0_6"/>
<evidence type="ECO:0000256" key="1">
    <source>
        <dbReference type="ARBA" id="ARBA00022679"/>
    </source>
</evidence>
<dbReference type="eggNOG" id="COG0438">
    <property type="taxonomic scope" value="Bacteria"/>
</dbReference>
<dbReference type="Pfam" id="PF13579">
    <property type="entry name" value="Glyco_trans_4_4"/>
    <property type="match status" value="1"/>
</dbReference>
<dbReference type="STRING" id="754477.Q7C_2297"/>
<keyword evidence="1 3" id="KW-0808">Transferase</keyword>
<dbReference type="AlphaFoldDB" id="I1YKI8"/>
<feature type="domain" description="Glycosyltransferase subfamily 4-like N-terminal" evidence="2">
    <location>
        <begin position="17"/>
        <end position="197"/>
    </location>
</feature>
<dbReference type="OrthoDB" id="9816564at2"/>
<dbReference type="EMBL" id="CP003380">
    <property type="protein sequence ID" value="AFJ03431.1"/>
    <property type="molecule type" value="Genomic_DNA"/>
</dbReference>
<dbReference type="GO" id="GO:0009103">
    <property type="term" value="P:lipopolysaccharide biosynthetic process"/>
    <property type="evidence" value="ECO:0007669"/>
    <property type="project" value="TreeGrafter"/>
</dbReference>